<dbReference type="Proteomes" id="UP000071641">
    <property type="component" value="Unassembled WGS sequence"/>
</dbReference>
<keyword evidence="2" id="KW-1185">Reference proteome</keyword>
<dbReference type="RefSeq" id="WP_062661262.1">
    <property type="nucleotide sequence ID" value="NZ_FIZX01000001.1"/>
</dbReference>
<dbReference type="OrthoDB" id="5768421at2"/>
<dbReference type="AlphaFoldDB" id="A0A128EVK6"/>
<accession>A0A128EVK6</accession>
<evidence type="ECO:0000313" key="1">
    <source>
        <dbReference type="EMBL" id="CZF78619.1"/>
    </source>
</evidence>
<protein>
    <submittedName>
        <fullName evidence="1">Uncharacterized protein</fullName>
    </submittedName>
</protein>
<reference evidence="2" key="1">
    <citation type="submission" date="2016-02" db="EMBL/GenBank/DDBJ databases">
        <authorList>
            <person name="Rodrigo-Torres Lidia"/>
            <person name="Arahal R.David."/>
        </authorList>
    </citation>
    <scope>NUCLEOTIDE SEQUENCE [LARGE SCALE GENOMIC DNA]</scope>
    <source>
        <strain evidence="2">CECT 9029</strain>
    </source>
</reference>
<gene>
    <name evidence="1" type="ORF">GCE9029_00953</name>
</gene>
<sequence>MGSAATVPEEMKLNVICRLEPGCLGPQGASKIDDFCQYILDEMNALNTGFISLAVVPRNDKSLPEMQFNMSGRKLTRDQAGKYLQKFDKSLDDFEGELEGKLEVLIDKFMGY</sequence>
<organism evidence="1 2">
    <name type="scientific">Grimontia celer</name>
    <dbReference type="NCBI Taxonomy" id="1796497"/>
    <lineage>
        <taxon>Bacteria</taxon>
        <taxon>Pseudomonadati</taxon>
        <taxon>Pseudomonadota</taxon>
        <taxon>Gammaproteobacteria</taxon>
        <taxon>Vibrionales</taxon>
        <taxon>Vibrionaceae</taxon>
        <taxon>Grimontia</taxon>
    </lineage>
</organism>
<dbReference type="EMBL" id="FIZX01000001">
    <property type="protein sequence ID" value="CZF78619.1"/>
    <property type="molecule type" value="Genomic_DNA"/>
</dbReference>
<name>A0A128EVK6_9GAMM</name>
<evidence type="ECO:0000313" key="2">
    <source>
        <dbReference type="Proteomes" id="UP000071641"/>
    </source>
</evidence>
<proteinExistence type="predicted"/>